<dbReference type="InterPro" id="IPR018117">
    <property type="entry name" value="C5_DNA_meth_AS"/>
</dbReference>
<dbReference type="PROSITE" id="PS51679">
    <property type="entry name" value="SAM_MT_C5"/>
    <property type="match status" value="1"/>
</dbReference>
<keyword evidence="3 8" id="KW-0808">Transferase</keyword>
<evidence type="ECO:0000313" key="16">
    <source>
        <dbReference type="Proteomes" id="UP001454036"/>
    </source>
</evidence>
<evidence type="ECO:0000256" key="1">
    <source>
        <dbReference type="ARBA" id="ARBA00004123"/>
    </source>
</evidence>
<evidence type="ECO:0000256" key="12">
    <source>
        <dbReference type="RuleBase" id="RU000417"/>
    </source>
</evidence>
<dbReference type="FunFam" id="3.40.50.150:FF:000108">
    <property type="entry name" value="DNA (cytosine-5)-methyltransferase"/>
    <property type="match status" value="1"/>
</dbReference>
<dbReference type="PROSITE" id="PS51038">
    <property type="entry name" value="BAH"/>
    <property type="match status" value="2"/>
</dbReference>
<evidence type="ECO:0000256" key="3">
    <source>
        <dbReference type="ARBA" id="ARBA00022679"/>
    </source>
</evidence>
<keyword evidence="4 8" id="KW-0949">S-adenosyl-L-methionine</keyword>
<dbReference type="Gene3D" id="3.90.120.10">
    <property type="entry name" value="DNA Methylase, subunit A, domain 2"/>
    <property type="match status" value="2"/>
</dbReference>
<accession>A0AAV3PRK8</accession>
<comment type="similarity">
    <text evidence="8 10 11">Belongs to the class I-like SAM-binding methyltransferase superfamily. C5-methyltransferase family.</text>
</comment>
<evidence type="ECO:0000256" key="11">
    <source>
        <dbReference type="RuleBase" id="RU000416"/>
    </source>
</evidence>
<dbReference type="PIRSF" id="PIRSF037404">
    <property type="entry name" value="DNMT1"/>
    <property type="match status" value="1"/>
</dbReference>
<dbReference type="GO" id="GO:0003677">
    <property type="term" value="F:DNA binding"/>
    <property type="evidence" value="ECO:0007669"/>
    <property type="project" value="UniProtKB-KW"/>
</dbReference>
<dbReference type="Proteomes" id="UP001454036">
    <property type="component" value="Unassembled WGS sequence"/>
</dbReference>
<dbReference type="InterPro" id="IPR029063">
    <property type="entry name" value="SAM-dependent_MTases_sf"/>
</dbReference>
<feature type="region of interest" description="Disordered" evidence="13">
    <location>
        <begin position="1002"/>
        <end position="1040"/>
    </location>
</feature>
<keyword evidence="7 8" id="KW-0539">Nucleus</keyword>
<dbReference type="GO" id="GO:0003682">
    <property type="term" value="F:chromatin binding"/>
    <property type="evidence" value="ECO:0007669"/>
    <property type="project" value="UniProtKB-UniRule"/>
</dbReference>
<comment type="subcellular location">
    <subcellularLocation>
        <location evidence="1 8">Nucleus</location>
    </subcellularLocation>
</comment>
<dbReference type="NCBIfam" id="TIGR00675">
    <property type="entry name" value="dcm"/>
    <property type="match status" value="1"/>
</dbReference>
<dbReference type="SMART" id="SM00439">
    <property type="entry name" value="BAH"/>
    <property type="match status" value="2"/>
</dbReference>
<dbReference type="GO" id="GO:0032259">
    <property type="term" value="P:methylation"/>
    <property type="evidence" value="ECO:0007669"/>
    <property type="project" value="UniProtKB-KW"/>
</dbReference>
<dbReference type="GO" id="GO:0003886">
    <property type="term" value="F:DNA (cytosine-5-)-methyltransferase activity"/>
    <property type="evidence" value="ECO:0007669"/>
    <property type="project" value="UniProtKB-UniRule"/>
</dbReference>
<evidence type="ECO:0000256" key="8">
    <source>
        <dbReference type="PIRNR" id="PIRNR037404"/>
    </source>
</evidence>
<dbReference type="PROSITE" id="PS00094">
    <property type="entry name" value="C5_MTASE_1"/>
    <property type="match status" value="1"/>
</dbReference>
<keyword evidence="6 8" id="KW-0238">DNA-binding</keyword>
<dbReference type="InterPro" id="IPR043151">
    <property type="entry name" value="BAH_sf"/>
</dbReference>
<comment type="catalytic activity">
    <reaction evidence="8 12">
        <text>a 2'-deoxycytidine in DNA + S-adenosyl-L-methionine = a 5-methyl-2'-deoxycytidine in DNA + S-adenosyl-L-homocysteine + H(+)</text>
        <dbReference type="Rhea" id="RHEA:13681"/>
        <dbReference type="Rhea" id="RHEA-COMP:11369"/>
        <dbReference type="Rhea" id="RHEA-COMP:11370"/>
        <dbReference type="ChEBI" id="CHEBI:15378"/>
        <dbReference type="ChEBI" id="CHEBI:57856"/>
        <dbReference type="ChEBI" id="CHEBI:59789"/>
        <dbReference type="ChEBI" id="CHEBI:85452"/>
        <dbReference type="ChEBI" id="CHEBI:85454"/>
        <dbReference type="EC" id="2.1.1.37"/>
    </reaction>
</comment>
<dbReference type="EC" id="2.1.1.37" evidence="8"/>
<dbReference type="PRINTS" id="PR00105">
    <property type="entry name" value="C5METTRFRASE"/>
</dbReference>
<feature type="active site" evidence="9 10">
    <location>
        <position position="1154"/>
    </location>
</feature>
<dbReference type="Gene3D" id="2.30.30.490">
    <property type="match status" value="2"/>
</dbReference>
<protein>
    <recommendedName>
        <fullName evidence="8">DNA (cytosine-5)-methyltransferase</fullName>
        <ecNumber evidence="8">2.1.1.37</ecNumber>
    </recommendedName>
</protein>
<evidence type="ECO:0000256" key="7">
    <source>
        <dbReference type="ARBA" id="ARBA00023242"/>
    </source>
</evidence>
<dbReference type="PANTHER" id="PTHR10629:SF52">
    <property type="entry name" value="DNA (CYTOSINE-5)-METHYLTRANSFERASE 1"/>
    <property type="match status" value="1"/>
</dbReference>
<dbReference type="Pfam" id="PF00145">
    <property type="entry name" value="DNA_methylase"/>
    <property type="match status" value="1"/>
</dbReference>
<feature type="domain" description="BAH" evidence="14">
    <location>
        <begin position="705"/>
        <end position="823"/>
    </location>
</feature>
<dbReference type="EMBL" id="BAABME010002386">
    <property type="protein sequence ID" value="GAA0154402.1"/>
    <property type="molecule type" value="Genomic_DNA"/>
</dbReference>
<evidence type="ECO:0000256" key="6">
    <source>
        <dbReference type="ARBA" id="ARBA00023125"/>
    </source>
</evidence>
<dbReference type="GO" id="GO:0005634">
    <property type="term" value="C:nucleus"/>
    <property type="evidence" value="ECO:0007669"/>
    <property type="project" value="UniProtKB-SubCell"/>
</dbReference>
<dbReference type="InterPro" id="IPR031303">
    <property type="entry name" value="C5_meth_CS"/>
</dbReference>
<dbReference type="PANTHER" id="PTHR10629">
    <property type="entry name" value="CYTOSINE-SPECIFIC METHYLTRANSFERASE"/>
    <property type="match status" value="1"/>
</dbReference>
<evidence type="ECO:0000256" key="2">
    <source>
        <dbReference type="ARBA" id="ARBA00022603"/>
    </source>
</evidence>
<dbReference type="Gene3D" id="3.40.50.150">
    <property type="entry name" value="Vaccinia Virus protein VP39"/>
    <property type="match status" value="1"/>
</dbReference>
<evidence type="ECO:0000259" key="14">
    <source>
        <dbReference type="PROSITE" id="PS51038"/>
    </source>
</evidence>
<dbReference type="InterPro" id="IPR022702">
    <property type="entry name" value="Cytosine_MeTrfase1_RFD"/>
</dbReference>
<organism evidence="15 16">
    <name type="scientific">Lithospermum erythrorhizon</name>
    <name type="common">Purple gromwell</name>
    <name type="synonym">Lithospermum officinale var. erythrorhizon</name>
    <dbReference type="NCBI Taxonomy" id="34254"/>
    <lineage>
        <taxon>Eukaryota</taxon>
        <taxon>Viridiplantae</taxon>
        <taxon>Streptophyta</taxon>
        <taxon>Embryophyta</taxon>
        <taxon>Tracheophyta</taxon>
        <taxon>Spermatophyta</taxon>
        <taxon>Magnoliopsida</taxon>
        <taxon>eudicotyledons</taxon>
        <taxon>Gunneridae</taxon>
        <taxon>Pentapetalae</taxon>
        <taxon>asterids</taxon>
        <taxon>lamiids</taxon>
        <taxon>Boraginales</taxon>
        <taxon>Boraginaceae</taxon>
        <taxon>Boraginoideae</taxon>
        <taxon>Lithospermeae</taxon>
        <taxon>Lithospermum</taxon>
    </lineage>
</organism>
<evidence type="ECO:0000256" key="13">
    <source>
        <dbReference type="SAM" id="MobiDB-lite"/>
    </source>
</evidence>
<dbReference type="InterPro" id="IPR001525">
    <property type="entry name" value="C5_MeTfrase"/>
</dbReference>
<dbReference type="PROSITE" id="PS00095">
    <property type="entry name" value="C5_MTASE_2"/>
    <property type="match status" value="1"/>
</dbReference>
<name>A0AAV3PRK8_LITER</name>
<evidence type="ECO:0000256" key="5">
    <source>
        <dbReference type="ARBA" id="ARBA00022737"/>
    </source>
</evidence>
<evidence type="ECO:0000256" key="9">
    <source>
        <dbReference type="PIRSR" id="PIRSR037404-1"/>
    </source>
</evidence>
<evidence type="ECO:0000256" key="10">
    <source>
        <dbReference type="PROSITE-ProRule" id="PRU01016"/>
    </source>
</evidence>
<dbReference type="GO" id="GO:0006346">
    <property type="term" value="P:DNA methylation-dependent constitutive heterochromatin formation"/>
    <property type="evidence" value="ECO:0007669"/>
    <property type="project" value="InterPro"/>
</dbReference>
<dbReference type="GO" id="GO:0044027">
    <property type="term" value="P:negative regulation of gene expression via chromosomal CpG island methylation"/>
    <property type="evidence" value="ECO:0007669"/>
    <property type="project" value="TreeGrafter"/>
</dbReference>
<proteinExistence type="inferred from homology"/>
<evidence type="ECO:0000256" key="4">
    <source>
        <dbReference type="ARBA" id="ARBA00022691"/>
    </source>
</evidence>
<evidence type="ECO:0000313" key="15">
    <source>
        <dbReference type="EMBL" id="GAA0154402.1"/>
    </source>
</evidence>
<sequence>MGRRKKQDHWKSGVHRIDQAELNTKRNTKAKNKRRRIVYNESDPGSYTDRNTSLSYKCRVGKSRKLIVVEEEDEAVRLTSVDEDIQRENRKLDQFYFYDEAFKPQSVEMLQVQPLFISGVILPSEETSVKVKETKVRCDSFGPIESWAISGFDEGKPIVWVSTVTADYECLRAATAYKPFFDLFYEKARACTLIYRKLSKTLGGNPDILLNELIAEVSSSMRRSGNYSHGVPIEPLIMSWGEFIYEQLIGLDETYCDGDTVFNDLPVLLSLRDAGKWRVEHISEKLVTSQGVPCNKQYDQPRDPYDENKNDGSLIIARLMGELETWKLFKSNKGQRSVTAYDISFMNSDELQIEKEFLVPTYFNTGLEKTDESTIFGAQSSEDTDELPQRILHDWSLYTSGSRFISLELLPMRNYGERNVKVYGLGIMTDYIEDGLPIEIDFLQKHGTLIRLSEIQEWLIEFELSGVSILIETDNARYKLGKPSIQYASWYEPVLKTAKLAGRIIKLLREQSRVSRLSFQEAAKKISEFGYDDPDHISSYQEVVQNYLIDHGKMILQVFSNFPDEAIRRCSFVRTLYDLVNEKHHTDDIMEREEILNDVVNMKPEVIEEPTLSKWSEISVTTTKLVNSIWSRGVPNFFPTLSKEDYVEEKNINMELTENAGDNFKEIEEKKILCNKSMGPKWVGSVGGLTSAGEALYNQAVVHSYAVVVGSAVIVEKDDAKHETEIYIVEYMFGTSDARKMVHGRLVVRGFETILGSFANKKEVFLTNICKDFELINVVGTVVIEFQKLTCDKQACHSKRGPPCDYFSKGLYCPEKGSIYSLQSDSVGIGNGHCFSCEYRVSLNLKVFKVSTSMRHFTYEGVDYHVYDFLYLKPGQLAEDKGCRKSLRNDRTERFPPYLVCQFLELKLTMPMEEASPEYLLIKVRRYFRPEDISTEKAYISDIREVYYSRQEFMMPITAVRGKCEVRRKKCFEFSDNPYVFEHIFFCEHQYDTENGALKQLPPRVKLSVPKQSSSEKAGRRKTKSNCNNMGKESHNQHSEKLATPQKFLSALDLFAGCGGLSEGLHQSGVSVTKWAIEADEAAGRAFQLNHPEASVIINNCNVILRAVMLAFGKASDCISTSDIIKLEQELDKEVMDRLPQPDQVDFIYGGPPCQGFSKLNRFTDRPWSVSQSVLIFNFLSFVDVYRPKFVLIENVRNFITFNKGEMFSFALASLIEMGYQVKFGVLEAGAFGISQSRKRAFIWAAAPGETLPEWPEPMHVFAGHDLNVTVDNNTKYAAVRSTSSGAPFRAITVKDSIGDLPEVKNGSSEDTMRYKKQPSSWFQKRIRGDQGVLTDHIAKEMSELNLTRCQKVPKHNGSDWRTLPLKKIKLSNGRSVDLVPQGVRNTAHRHNQWKGVFGRLNWDGYFPTTTTDPHPMHKVGRCFHPEQDRILTIREYARSQGFPDRYNFFGTIQDKHRQIGNAVPPPLAFALGRKLKEVVEGKQQNQ</sequence>
<dbReference type="CDD" id="cd04708">
    <property type="entry name" value="BAH_plantDCM_II"/>
    <property type="match status" value="1"/>
</dbReference>
<dbReference type="SUPFAM" id="SSF53335">
    <property type="entry name" value="S-adenosyl-L-methionine-dependent methyltransferases"/>
    <property type="match status" value="1"/>
</dbReference>
<comment type="caution">
    <text evidence="15">The sequence shown here is derived from an EMBL/GenBank/DDBJ whole genome shotgun (WGS) entry which is preliminary data.</text>
</comment>
<gene>
    <name evidence="15" type="ORF">LIER_12393</name>
</gene>
<keyword evidence="5" id="KW-0677">Repeat</keyword>
<dbReference type="Pfam" id="PF01426">
    <property type="entry name" value="BAH"/>
    <property type="match status" value="2"/>
</dbReference>
<keyword evidence="16" id="KW-1185">Reference proteome</keyword>
<dbReference type="Pfam" id="PF12047">
    <property type="entry name" value="DNMT1-RFD"/>
    <property type="match status" value="2"/>
</dbReference>
<reference evidence="15 16" key="1">
    <citation type="submission" date="2024-01" db="EMBL/GenBank/DDBJ databases">
        <title>The complete chloroplast genome sequence of Lithospermum erythrorhizon: insights into the phylogenetic relationship among Boraginaceae species and the maternal lineages of purple gromwells.</title>
        <authorList>
            <person name="Okada T."/>
            <person name="Watanabe K."/>
        </authorList>
    </citation>
    <scope>NUCLEOTIDE SEQUENCE [LARGE SCALE GENOMIC DNA]</scope>
</reference>
<feature type="domain" description="BAH" evidence="14">
    <location>
        <begin position="862"/>
        <end position="1002"/>
    </location>
</feature>
<keyword evidence="2 8" id="KW-0489">Methyltransferase</keyword>
<dbReference type="InterPro" id="IPR050390">
    <property type="entry name" value="C5-Methyltransferase"/>
</dbReference>
<dbReference type="InterPro" id="IPR001025">
    <property type="entry name" value="BAH_dom"/>
</dbReference>